<accession>L1JT74</accession>
<proteinExistence type="predicted"/>
<dbReference type="EnsemblProtists" id="EKX51642">
    <property type="protein sequence ID" value="EKX51642"/>
    <property type="gene ID" value="GUITHDRAFT_134532"/>
</dbReference>
<feature type="compositionally biased region" description="Low complexity" evidence="1">
    <location>
        <begin position="228"/>
        <end position="243"/>
    </location>
</feature>
<dbReference type="Proteomes" id="UP000011087">
    <property type="component" value="Unassembled WGS sequence"/>
</dbReference>
<feature type="region of interest" description="Disordered" evidence="1">
    <location>
        <begin position="202"/>
        <end position="279"/>
    </location>
</feature>
<dbReference type="PaxDb" id="55529-EKX51642"/>
<evidence type="ECO:0000313" key="4">
    <source>
        <dbReference type="Proteomes" id="UP000011087"/>
    </source>
</evidence>
<reference evidence="4" key="2">
    <citation type="submission" date="2012-11" db="EMBL/GenBank/DDBJ databases">
        <authorList>
            <person name="Kuo A."/>
            <person name="Curtis B.A."/>
            <person name="Tanifuji G."/>
            <person name="Burki F."/>
            <person name="Gruber A."/>
            <person name="Irimia M."/>
            <person name="Maruyama S."/>
            <person name="Arias M.C."/>
            <person name="Ball S.G."/>
            <person name="Gile G.H."/>
            <person name="Hirakawa Y."/>
            <person name="Hopkins J.F."/>
            <person name="Rensing S.A."/>
            <person name="Schmutz J."/>
            <person name="Symeonidi A."/>
            <person name="Elias M."/>
            <person name="Eveleigh R.J."/>
            <person name="Herman E.K."/>
            <person name="Klute M.J."/>
            <person name="Nakayama T."/>
            <person name="Obornik M."/>
            <person name="Reyes-Prieto A."/>
            <person name="Armbrust E.V."/>
            <person name="Aves S.J."/>
            <person name="Beiko R.G."/>
            <person name="Coutinho P."/>
            <person name="Dacks J.B."/>
            <person name="Durnford D.G."/>
            <person name="Fast N.M."/>
            <person name="Green B.R."/>
            <person name="Grisdale C."/>
            <person name="Hempe F."/>
            <person name="Henrissat B."/>
            <person name="Hoppner M.P."/>
            <person name="Ishida K.-I."/>
            <person name="Kim E."/>
            <person name="Koreny L."/>
            <person name="Kroth P.G."/>
            <person name="Liu Y."/>
            <person name="Malik S.-B."/>
            <person name="Maier U.G."/>
            <person name="McRose D."/>
            <person name="Mock T."/>
            <person name="Neilson J.A."/>
            <person name="Onodera N.T."/>
            <person name="Poole A.M."/>
            <person name="Pritham E.J."/>
            <person name="Richards T.A."/>
            <person name="Rocap G."/>
            <person name="Roy S.W."/>
            <person name="Sarai C."/>
            <person name="Schaack S."/>
            <person name="Shirato S."/>
            <person name="Slamovits C.H."/>
            <person name="Spencer D.F."/>
            <person name="Suzuki S."/>
            <person name="Worden A.Z."/>
            <person name="Zauner S."/>
            <person name="Barry K."/>
            <person name="Bell C."/>
            <person name="Bharti A.K."/>
            <person name="Crow J.A."/>
            <person name="Grimwood J."/>
            <person name="Kramer R."/>
            <person name="Lindquist E."/>
            <person name="Lucas S."/>
            <person name="Salamov A."/>
            <person name="McFadden G.I."/>
            <person name="Lane C.E."/>
            <person name="Keeling P.J."/>
            <person name="Gray M.W."/>
            <person name="Grigoriev I.V."/>
            <person name="Archibald J.M."/>
        </authorList>
    </citation>
    <scope>NUCLEOTIDE SEQUENCE</scope>
    <source>
        <strain evidence="4">CCMP2712</strain>
    </source>
</reference>
<keyword evidence="4" id="KW-1185">Reference proteome</keyword>
<dbReference type="EMBL" id="JH992975">
    <property type="protein sequence ID" value="EKX51642.1"/>
    <property type="molecule type" value="Genomic_DNA"/>
</dbReference>
<reference evidence="3" key="3">
    <citation type="submission" date="2016-03" db="UniProtKB">
        <authorList>
            <consortium name="EnsemblProtists"/>
        </authorList>
    </citation>
    <scope>IDENTIFICATION</scope>
</reference>
<dbReference type="HOGENOM" id="CLU_999074_0_0_1"/>
<evidence type="ECO:0000313" key="3">
    <source>
        <dbReference type="EnsemblProtists" id="EKX51642"/>
    </source>
</evidence>
<gene>
    <name evidence="2" type="ORF">GUITHDRAFT_134532</name>
</gene>
<reference evidence="2 4" key="1">
    <citation type="journal article" date="2012" name="Nature">
        <title>Algal genomes reveal evolutionary mosaicism and the fate of nucleomorphs.</title>
        <authorList>
            <consortium name="DOE Joint Genome Institute"/>
            <person name="Curtis B.A."/>
            <person name="Tanifuji G."/>
            <person name="Burki F."/>
            <person name="Gruber A."/>
            <person name="Irimia M."/>
            <person name="Maruyama S."/>
            <person name="Arias M.C."/>
            <person name="Ball S.G."/>
            <person name="Gile G.H."/>
            <person name="Hirakawa Y."/>
            <person name="Hopkins J.F."/>
            <person name="Kuo A."/>
            <person name="Rensing S.A."/>
            <person name="Schmutz J."/>
            <person name="Symeonidi A."/>
            <person name="Elias M."/>
            <person name="Eveleigh R.J."/>
            <person name="Herman E.K."/>
            <person name="Klute M.J."/>
            <person name="Nakayama T."/>
            <person name="Obornik M."/>
            <person name="Reyes-Prieto A."/>
            <person name="Armbrust E.V."/>
            <person name="Aves S.J."/>
            <person name="Beiko R.G."/>
            <person name="Coutinho P."/>
            <person name="Dacks J.B."/>
            <person name="Durnford D.G."/>
            <person name="Fast N.M."/>
            <person name="Green B.R."/>
            <person name="Grisdale C.J."/>
            <person name="Hempel F."/>
            <person name="Henrissat B."/>
            <person name="Hoppner M.P."/>
            <person name="Ishida K."/>
            <person name="Kim E."/>
            <person name="Koreny L."/>
            <person name="Kroth P.G."/>
            <person name="Liu Y."/>
            <person name="Malik S.B."/>
            <person name="Maier U.G."/>
            <person name="McRose D."/>
            <person name="Mock T."/>
            <person name="Neilson J.A."/>
            <person name="Onodera N.T."/>
            <person name="Poole A.M."/>
            <person name="Pritham E.J."/>
            <person name="Richards T.A."/>
            <person name="Rocap G."/>
            <person name="Roy S.W."/>
            <person name="Sarai C."/>
            <person name="Schaack S."/>
            <person name="Shirato S."/>
            <person name="Slamovits C.H."/>
            <person name="Spencer D.F."/>
            <person name="Suzuki S."/>
            <person name="Worden A.Z."/>
            <person name="Zauner S."/>
            <person name="Barry K."/>
            <person name="Bell C."/>
            <person name="Bharti A.K."/>
            <person name="Crow J.A."/>
            <person name="Grimwood J."/>
            <person name="Kramer R."/>
            <person name="Lindquist E."/>
            <person name="Lucas S."/>
            <person name="Salamov A."/>
            <person name="McFadden G.I."/>
            <person name="Lane C.E."/>
            <person name="Keeling P.J."/>
            <person name="Gray M.W."/>
            <person name="Grigoriev I.V."/>
            <person name="Archibald J.M."/>
        </authorList>
    </citation>
    <scope>NUCLEOTIDE SEQUENCE</scope>
    <source>
        <strain evidence="2 4">CCMP2712</strain>
    </source>
</reference>
<feature type="compositionally biased region" description="Low complexity" evidence="1">
    <location>
        <begin position="203"/>
        <end position="217"/>
    </location>
</feature>
<name>L1JT74_GUITC</name>
<evidence type="ECO:0000256" key="1">
    <source>
        <dbReference type="SAM" id="MobiDB-lite"/>
    </source>
</evidence>
<protein>
    <submittedName>
        <fullName evidence="2 3">Uncharacterized protein</fullName>
    </submittedName>
</protein>
<dbReference type="AlphaFoldDB" id="L1JT74"/>
<dbReference type="KEGG" id="gtt:GUITHDRAFT_134532"/>
<dbReference type="RefSeq" id="XP_005838622.1">
    <property type="nucleotide sequence ID" value="XM_005838565.1"/>
</dbReference>
<dbReference type="GeneID" id="17308326"/>
<evidence type="ECO:0000313" key="2">
    <source>
        <dbReference type="EMBL" id="EKX51642.1"/>
    </source>
</evidence>
<sequence>MPTALDQSLLASLKAEQFSTLSSSGAQNSTGNSTVHCDAKCMQARAVVQARMKRLQDDIDNDFQNMIKYGENAVYVPPPRSVEQQVMDGSLFRRKDDDGPPPPVFNDDSLIRQIPDSSNPKLSSAQVEANEKNLEKTLPTANDLLKTIQDQEKDAHTNGSFLVNAALSCTNSVVQVMQDAMEGAKGNSVVASPSTKQSSIAASFPQVISSSPSLSEPKSTEEAKANPTSSATSASDTSSDTSAWAKAFSFMKPKGGSGSTTGDTKDPLKSDGFLSGIFN</sequence>
<organism evidence="2">
    <name type="scientific">Guillardia theta (strain CCMP2712)</name>
    <name type="common">Cryptophyte</name>
    <dbReference type="NCBI Taxonomy" id="905079"/>
    <lineage>
        <taxon>Eukaryota</taxon>
        <taxon>Cryptophyceae</taxon>
        <taxon>Pyrenomonadales</taxon>
        <taxon>Geminigeraceae</taxon>
        <taxon>Guillardia</taxon>
    </lineage>
</organism>